<evidence type="ECO:0000313" key="3">
    <source>
        <dbReference type="Proteomes" id="UP000479710"/>
    </source>
</evidence>
<gene>
    <name evidence="2" type="ORF">E2562_027497</name>
</gene>
<dbReference type="Proteomes" id="UP000479710">
    <property type="component" value="Unassembled WGS sequence"/>
</dbReference>
<protein>
    <submittedName>
        <fullName evidence="2">Uncharacterized protein</fullName>
    </submittedName>
</protein>
<dbReference type="AlphaFoldDB" id="A0A6G1E311"/>
<comment type="caution">
    <text evidence="2">The sequence shown here is derived from an EMBL/GenBank/DDBJ whole genome shotgun (WGS) entry which is preliminary data.</text>
</comment>
<keyword evidence="3" id="KW-1185">Reference proteome</keyword>
<evidence type="ECO:0000256" key="1">
    <source>
        <dbReference type="SAM" id="MobiDB-lite"/>
    </source>
</evidence>
<feature type="region of interest" description="Disordered" evidence="1">
    <location>
        <begin position="85"/>
        <end position="149"/>
    </location>
</feature>
<sequence length="156" mass="16725">MAASDMVGRWMPPSSAAAWPVGLDLSDDGPKKRCINMRKSSTPCPSPWKPHHLWLPPAPPTSMVPPDPQHQVRPVLMMPTADVERGVKIRRGNNQPDLPGGGEDNGWMSPPGPPVLCPSPLTLGLPCTGADSSSGRPPPSRPPWSFAMPDAVHRLI</sequence>
<dbReference type="EMBL" id="SPHZ02000005">
    <property type="protein sequence ID" value="KAF0918946.1"/>
    <property type="molecule type" value="Genomic_DNA"/>
</dbReference>
<evidence type="ECO:0000313" key="2">
    <source>
        <dbReference type="EMBL" id="KAF0918946.1"/>
    </source>
</evidence>
<name>A0A6G1E311_9ORYZ</name>
<reference evidence="2 3" key="1">
    <citation type="submission" date="2019-11" db="EMBL/GenBank/DDBJ databases">
        <title>Whole genome sequence of Oryza granulata.</title>
        <authorList>
            <person name="Li W."/>
        </authorList>
    </citation>
    <scope>NUCLEOTIDE SEQUENCE [LARGE SCALE GENOMIC DNA]</scope>
    <source>
        <strain evidence="3">cv. Menghai</strain>
        <tissue evidence="2">Leaf</tissue>
    </source>
</reference>
<organism evidence="2 3">
    <name type="scientific">Oryza meyeriana var. granulata</name>
    <dbReference type="NCBI Taxonomy" id="110450"/>
    <lineage>
        <taxon>Eukaryota</taxon>
        <taxon>Viridiplantae</taxon>
        <taxon>Streptophyta</taxon>
        <taxon>Embryophyta</taxon>
        <taxon>Tracheophyta</taxon>
        <taxon>Spermatophyta</taxon>
        <taxon>Magnoliopsida</taxon>
        <taxon>Liliopsida</taxon>
        <taxon>Poales</taxon>
        <taxon>Poaceae</taxon>
        <taxon>BOP clade</taxon>
        <taxon>Oryzoideae</taxon>
        <taxon>Oryzeae</taxon>
        <taxon>Oryzinae</taxon>
        <taxon>Oryza</taxon>
        <taxon>Oryza meyeriana</taxon>
    </lineage>
</organism>
<feature type="region of interest" description="Disordered" evidence="1">
    <location>
        <begin position="1"/>
        <end position="50"/>
    </location>
</feature>
<accession>A0A6G1E311</accession>
<proteinExistence type="predicted"/>